<sequence>MRIAVIPASTNTGTAAIESLLSSSHPAVEVHAVYRNLAKVPADFAAYPNFHAVQGDVLEGSGLDLTGCDAVLAITPPAYESEDIVLHAKTVSQNVKDAIERSGSVKRLVLLSSGGAQHDTGVGEIKTNNMAERVFSTTDIPAITFVRCAYFMSNWTSNVESLKAPEPFFYTVVTPLDYGMPMIALDDIGSVLATELRKETAPPSKPYIFELHGPRRYTPLDVQSAFSKALNKDVAVKPIGPDQLQGFFAHVFPATIVDAMVEMTLSFLPGGLIDASAINYDEVNIVQGTTELETFIARAVAKKMPTS</sequence>
<proteinExistence type="predicted"/>
<keyword evidence="1" id="KW-0521">NADP</keyword>
<organism evidence="3 4">
    <name type="scientific">Hirsutella minnesotensis 3608</name>
    <dbReference type="NCBI Taxonomy" id="1043627"/>
    <lineage>
        <taxon>Eukaryota</taxon>
        <taxon>Fungi</taxon>
        <taxon>Dikarya</taxon>
        <taxon>Ascomycota</taxon>
        <taxon>Pezizomycotina</taxon>
        <taxon>Sordariomycetes</taxon>
        <taxon>Hypocreomycetidae</taxon>
        <taxon>Hypocreales</taxon>
        <taxon>Ophiocordycipitaceae</taxon>
        <taxon>Hirsutella</taxon>
    </lineage>
</organism>
<reference evidence="3 4" key="1">
    <citation type="journal article" date="2014" name="Genome Biol. Evol.">
        <title>Comparative genomics and transcriptomics analyses reveal divergent lifestyle features of nematode endoparasitic fungus Hirsutella minnesotensis.</title>
        <authorList>
            <person name="Lai Y."/>
            <person name="Liu K."/>
            <person name="Zhang X."/>
            <person name="Zhang X."/>
            <person name="Li K."/>
            <person name="Wang N."/>
            <person name="Shu C."/>
            <person name="Wu Y."/>
            <person name="Wang C."/>
            <person name="Bushley K.E."/>
            <person name="Xiang M."/>
            <person name="Liu X."/>
        </authorList>
    </citation>
    <scope>NUCLEOTIDE SEQUENCE [LARGE SCALE GENOMIC DNA]</scope>
    <source>
        <strain evidence="3 4">3608</strain>
    </source>
</reference>
<feature type="domain" description="NAD(P)-binding" evidence="2">
    <location>
        <begin position="8"/>
        <end position="169"/>
    </location>
</feature>
<dbReference type="InterPro" id="IPR051164">
    <property type="entry name" value="NmrA-like_oxidored"/>
</dbReference>
<dbReference type="SUPFAM" id="SSF51735">
    <property type="entry name" value="NAD(P)-binding Rossmann-fold domains"/>
    <property type="match status" value="1"/>
</dbReference>
<evidence type="ECO:0000259" key="2">
    <source>
        <dbReference type="Pfam" id="PF13460"/>
    </source>
</evidence>
<dbReference type="EMBL" id="KQ030523">
    <property type="protein sequence ID" value="KJZ74697.1"/>
    <property type="molecule type" value="Genomic_DNA"/>
</dbReference>
<keyword evidence="4" id="KW-1185">Reference proteome</keyword>
<gene>
    <name evidence="3" type="ORF">HIM_05814</name>
</gene>
<dbReference type="Pfam" id="PF13460">
    <property type="entry name" value="NAD_binding_10"/>
    <property type="match status" value="1"/>
</dbReference>
<accession>A0A0F7ZZR8</accession>
<dbReference type="InterPro" id="IPR036291">
    <property type="entry name" value="NAD(P)-bd_dom_sf"/>
</dbReference>
<evidence type="ECO:0000256" key="1">
    <source>
        <dbReference type="ARBA" id="ARBA00022857"/>
    </source>
</evidence>
<dbReference type="Proteomes" id="UP000054481">
    <property type="component" value="Unassembled WGS sequence"/>
</dbReference>
<evidence type="ECO:0000313" key="3">
    <source>
        <dbReference type="EMBL" id="KJZ74697.1"/>
    </source>
</evidence>
<dbReference type="PANTHER" id="PTHR42748">
    <property type="entry name" value="NITROGEN METABOLITE REPRESSION PROTEIN NMRA FAMILY MEMBER"/>
    <property type="match status" value="1"/>
</dbReference>
<dbReference type="AlphaFoldDB" id="A0A0F7ZZR8"/>
<dbReference type="Gene3D" id="3.90.25.10">
    <property type="entry name" value="UDP-galactose 4-epimerase, domain 1"/>
    <property type="match status" value="1"/>
</dbReference>
<evidence type="ECO:0000313" key="4">
    <source>
        <dbReference type="Proteomes" id="UP000054481"/>
    </source>
</evidence>
<dbReference type="Gene3D" id="3.40.50.720">
    <property type="entry name" value="NAD(P)-binding Rossmann-like Domain"/>
    <property type="match status" value="1"/>
</dbReference>
<dbReference type="OrthoDB" id="419598at2759"/>
<name>A0A0F7ZZR8_9HYPO</name>
<dbReference type="InterPro" id="IPR016040">
    <property type="entry name" value="NAD(P)-bd_dom"/>
</dbReference>
<protein>
    <recommendedName>
        <fullName evidence="2">NAD(P)-binding domain-containing protein</fullName>
    </recommendedName>
</protein>
<dbReference type="PANTHER" id="PTHR42748:SF7">
    <property type="entry name" value="NMRA LIKE REDOX SENSOR 1-RELATED"/>
    <property type="match status" value="1"/>
</dbReference>